<dbReference type="AlphaFoldDB" id="A0A5C5YTC1"/>
<feature type="chain" id="PRO_5022839401" description="PEP-CTERM protein-sorting domain-containing protein" evidence="1">
    <location>
        <begin position="24"/>
        <end position="234"/>
    </location>
</feature>
<evidence type="ECO:0000313" key="3">
    <source>
        <dbReference type="Proteomes" id="UP000318478"/>
    </source>
</evidence>
<sequence length="234" mass="24538" precursor="true">MKLANPVAHRLMLAGLSVVLANAAIADRAAAAVLNAGDLAPLFGTTSAGDPRLAGTVQSDALHPFEILGNFGEVLLSGNLQDRVVESNTEGTLIFAPRLRDLVGAPFAPDMEVRAVFVDGYAGFQTEVEYRTDGLGDVGPSFGLRSFSGDGLQYLFGVDDLLAPEESYFVSTLTDATDFAPIGTARIVARNIISGEFFETTLTGINVPVRMPEPSAALIGSLVGGVAGLLVRRR</sequence>
<keyword evidence="1" id="KW-0732">Signal</keyword>
<organism evidence="2 3">
    <name type="scientific">Posidoniimonas polymericola</name>
    <dbReference type="NCBI Taxonomy" id="2528002"/>
    <lineage>
        <taxon>Bacteria</taxon>
        <taxon>Pseudomonadati</taxon>
        <taxon>Planctomycetota</taxon>
        <taxon>Planctomycetia</taxon>
        <taxon>Pirellulales</taxon>
        <taxon>Lacipirellulaceae</taxon>
        <taxon>Posidoniimonas</taxon>
    </lineage>
</organism>
<evidence type="ECO:0000256" key="1">
    <source>
        <dbReference type="SAM" id="SignalP"/>
    </source>
</evidence>
<name>A0A5C5YTC1_9BACT</name>
<gene>
    <name evidence="2" type="ORF">Pla123a_18300</name>
</gene>
<evidence type="ECO:0000313" key="2">
    <source>
        <dbReference type="EMBL" id="TWT78030.1"/>
    </source>
</evidence>
<dbReference type="OrthoDB" id="7056989at2"/>
<dbReference type="Proteomes" id="UP000318478">
    <property type="component" value="Unassembled WGS sequence"/>
</dbReference>
<accession>A0A5C5YTC1</accession>
<proteinExistence type="predicted"/>
<feature type="signal peptide" evidence="1">
    <location>
        <begin position="1"/>
        <end position="23"/>
    </location>
</feature>
<dbReference type="EMBL" id="SJPO01000003">
    <property type="protein sequence ID" value="TWT78030.1"/>
    <property type="molecule type" value="Genomic_DNA"/>
</dbReference>
<protein>
    <recommendedName>
        <fullName evidence="4">PEP-CTERM protein-sorting domain-containing protein</fullName>
    </recommendedName>
</protein>
<comment type="caution">
    <text evidence="2">The sequence shown here is derived from an EMBL/GenBank/DDBJ whole genome shotgun (WGS) entry which is preliminary data.</text>
</comment>
<keyword evidence="3" id="KW-1185">Reference proteome</keyword>
<evidence type="ECO:0008006" key="4">
    <source>
        <dbReference type="Google" id="ProtNLM"/>
    </source>
</evidence>
<dbReference type="RefSeq" id="WP_146586049.1">
    <property type="nucleotide sequence ID" value="NZ_SJPO01000003.1"/>
</dbReference>
<reference evidence="2 3" key="1">
    <citation type="submission" date="2019-02" db="EMBL/GenBank/DDBJ databases">
        <title>Deep-cultivation of Planctomycetes and their phenomic and genomic characterization uncovers novel biology.</title>
        <authorList>
            <person name="Wiegand S."/>
            <person name="Jogler M."/>
            <person name="Boedeker C."/>
            <person name="Pinto D."/>
            <person name="Vollmers J."/>
            <person name="Rivas-Marin E."/>
            <person name="Kohn T."/>
            <person name="Peeters S.H."/>
            <person name="Heuer A."/>
            <person name="Rast P."/>
            <person name="Oberbeckmann S."/>
            <person name="Bunk B."/>
            <person name="Jeske O."/>
            <person name="Meyerdierks A."/>
            <person name="Storesund J.E."/>
            <person name="Kallscheuer N."/>
            <person name="Luecker S."/>
            <person name="Lage O.M."/>
            <person name="Pohl T."/>
            <person name="Merkel B.J."/>
            <person name="Hornburger P."/>
            <person name="Mueller R.-W."/>
            <person name="Bruemmer F."/>
            <person name="Labrenz M."/>
            <person name="Spormann A.M."/>
            <person name="Op Den Camp H."/>
            <person name="Overmann J."/>
            <person name="Amann R."/>
            <person name="Jetten M.S.M."/>
            <person name="Mascher T."/>
            <person name="Medema M.H."/>
            <person name="Devos D.P."/>
            <person name="Kaster A.-K."/>
            <person name="Ovreas L."/>
            <person name="Rohde M."/>
            <person name="Galperin M.Y."/>
            <person name="Jogler C."/>
        </authorList>
    </citation>
    <scope>NUCLEOTIDE SEQUENCE [LARGE SCALE GENOMIC DNA]</scope>
    <source>
        <strain evidence="2 3">Pla123a</strain>
    </source>
</reference>